<feature type="binding site" evidence="7">
    <location>
        <position position="332"/>
    </location>
    <ligand>
        <name>phosphoenolpyruvate</name>
        <dbReference type="ChEBI" id="CHEBI:58702"/>
    </ligand>
</feature>
<dbReference type="InterPro" id="IPR036968">
    <property type="entry name" value="Enolpyruvate_Tfrase_sf"/>
</dbReference>
<evidence type="ECO:0000256" key="3">
    <source>
        <dbReference type="ARBA" id="ARBA00022605"/>
    </source>
</evidence>
<dbReference type="InterPro" id="IPR013792">
    <property type="entry name" value="RNA3'P_cycl/enolpyr_Trfase_a/b"/>
</dbReference>
<dbReference type="InterPro" id="IPR023193">
    <property type="entry name" value="EPSP_synthase_CS"/>
</dbReference>
<reference evidence="9 10" key="1">
    <citation type="journal article" date="2013" name="Genome Announc.">
        <title>Complete Genome Sequence of the Thermophilic and Facultatively Chemolithoautotrophic Sulfate Reducer Archaeoglobus sulfaticallidus Strain PM70-1T.</title>
        <authorList>
            <person name="Stokke R."/>
            <person name="Hocking W.P."/>
            <person name="Steinsbu B.O."/>
            <person name="Steen I.H."/>
        </authorList>
    </citation>
    <scope>NUCLEOTIDE SEQUENCE [LARGE SCALE GENOMIC DNA]</scope>
    <source>
        <strain evidence="9">PM70-1</strain>
    </source>
</reference>
<dbReference type="GO" id="GO:0009073">
    <property type="term" value="P:aromatic amino acid family biosynthetic process"/>
    <property type="evidence" value="ECO:0007669"/>
    <property type="project" value="UniProtKB-KW"/>
</dbReference>
<dbReference type="PROSITE" id="PS00885">
    <property type="entry name" value="EPSP_SYNTHASE_2"/>
    <property type="match status" value="1"/>
</dbReference>
<feature type="binding site" evidence="7">
    <location>
        <position position="162"/>
    </location>
    <ligand>
        <name>3-phosphoshikimate</name>
        <dbReference type="ChEBI" id="CHEBI:145989"/>
    </ligand>
</feature>
<evidence type="ECO:0000256" key="5">
    <source>
        <dbReference type="ARBA" id="ARBA00023141"/>
    </source>
</evidence>
<feature type="binding site" evidence="7">
    <location>
        <position position="161"/>
    </location>
    <ligand>
        <name>3-phosphoshikimate</name>
        <dbReference type="ChEBI" id="CHEBI:145989"/>
    </ligand>
</feature>
<dbReference type="Gene3D" id="3.65.10.10">
    <property type="entry name" value="Enolpyruvate transferase domain"/>
    <property type="match status" value="2"/>
</dbReference>
<feature type="binding site" evidence="7">
    <location>
        <position position="117"/>
    </location>
    <ligand>
        <name>phosphoenolpyruvate</name>
        <dbReference type="ChEBI" id="CHEBI:58702"/>
    </ligand>
</feature>
<keyword evidence="5 7" id="KW-0057">Aromatic amino acid biosynthesis</keyword>
<dbReference type="GO" id="GO:0003866">
    <property type="term" value="F:3-phosphoshikimate 1-carboxyvinyltransferase activity"/>
    <property type="evidence" value="ECO:0007669"/>
    <property type="project" value="UniProtKB-UniRule"/>
</dbReference>
<dbReference type="PANTHER" id="PTHR21090">
    <property type="entry name" value="AROM/DEHYDROQUINATE SYNTHASE"/>
    <property type="match status" value="1"/>
</dbReference>
<dbReference type="KEGG" id="ast:Asulf_00860"/>
<comment type="subunit">
    <text evidence="7">Monomer.</text>
</comment>
<comment type="catalytic activity">
    <reaction evidence="6">
        <text>3-phosphoshikimate + phosphoenolpyruvate = 5-O-(1-carboxyvinyl)-3-phosphoshikimate + phosphate</text>
        <dbReference type="Rhea" id="RHEA:21256"/>
        <dbReference type="ChEBI" id="CHEBI:43474"/>
        <dbReference type="ChEBI" id="CHEBI:57701"/>
        <dbReference type="ChEBI" id="CHEBI:58702"/>
        <dbReference type="ChEBI" id="CHEBI:145989"/>
        <dbReference type="EC" id="2.5.1.19"/>
    </reaction>
    <physiologicalReaction direction="left-to-right" evidence="6">
        <dbReference type="Rhea" id="RHEA:21257"/>
    </physiologicalReaction>
</comment>
<feature type="binding site" evidence="7">
    <location>
        <position position="20"/>
    </location>
    <ligand>
        <name>phosphoenolpyruvate</name>
        <dbReference type="ChEBI" id="CHEBI:58702"/>
    </ligand>
</feature>
<feature type="binding site" evidence="7">
    <location>
        <position position="378"/>
    </location>
    <ligand>
        <name>phosphoenolpyruvate</name>
        <dbReference type="ChEBI" id="CHEBI:58702"/>
    </ligand>
</feature>
<evidence type="ECO:0000256" key="6">
    <source>
        <dbReference type="ARBA" id="ARBA00044633"/>
    </source>
</evidence>
<evidence type="ECO:0000256" key="2">
    <source>
        <dbReference type="ARBA" id="ARBA00009948"/>
    </source>
</evidence>
<dbReference type="UniPathway" id="UPA00053">
    <property type="reaction ID" value="UER00089"/>
</dbReference>
<keyword evidence="7" id="KW-0963">Cytoplasm</keyword>
<dbReference type="Pfam" id="PF00275">
    <property type="entry name" value="EPSP_synthase"/>
    <property type="match status" value="1"/>
</dbReference>
<dbReference type="Proteomes" id="UP000013307">
    <property type="component" value="Chromosome"/>
</dbReference>
<organism evidence="9 10">
    <name type="scientific">Archaeoglobus sulfaticallidus PM70-1</name>
    <dbReference type="NCBI Taxonomy" id="387631"/>
    <lineage>
        <taxon>Archaea</taxon>
        <taxon>Methanobacteriati</taxon>
        <taxon>Methanobacteriota</taxon>
        <taxon>Archaeoglobi</taxon>
        <taxon>Archaeoglobales</taxon>
        <taxon>Archaeoglobaceae</taxon>
        <taxon>Archaeoglobus</taxon>
    </lineage>
</organism>
<feature type="binding site" evidence="7">
    <location>
        <position position="187"/>
    </location>
    <ligand>
        <name>3-phosphoshikimate</name>
        <dbReference type="ChEBI" id="CHEBI:145989"/>
    </ligand>
</feature>
<dbReference type="PIRSF" id="PIRSF000505">
    <property type="entry name" value="EPSPS"/>
    <property type="match status" value="1"/>
</dbReference>
<dbReference type="InterPro" id="IPR006264">
    <property type="entry name" value="EPSP_synthase"/>
</dbReference>
<accession>N0BF14</accession>
<dbReference type="CDD" id="cd01556">
    <property type="entry name" value="EPSP_synthase"/>
    <property type="match status" value="1"/>
</dbReference>
<dbReference type="GeneID" id="15392501"/>
<dbReference type="GO" id="GO:0005737">
    <property type="term" value="C:cytoplasm"/>
    <property type="evidence" value="ECO:0007669"/>
    <property type="project" value="UniProtKB-SubCell"/>
</dbReference>
<dbReference type="AlphaFoldDB" id="N0BF14"/>
<comment type="caution">
    <text evidence="7">Lacks conserved residue(s) required for the propagation of feature annotation.</text>
</comment>
<evidence type="ECO:0000256" key="4">
    <source>
        <dbReference type="ARBA" id="ARBA00022679"/>
    </source>
</evidence>
<feature type="domain" description="Enolpyruvate transferase" evidence="8">
    <location>
        <begin position="7"/>
        <end position="412"/>
    </location>
</feature>
<comment type="pathway">
    <text evidence="1">Metabolic intermediate biosynthesis; chorismate biosynthesis; chorismate from D-erythrose 4-phosphate and phosphoenolpyruvate: step 6/7.</text>
</comment>
<feature type="active site" description="Proton acceptor" evidence="7">
    <location>
        <position position="301"/>
    </location>
</feature>
<gene>
    <name evidence="7" type="primary">aroA</name>
    <name evidence="9" type="ORF">Asulf_00860</name>
</gene>
<dbReference type="NCBIfam" id="TIGR01356">
    <property type="entry name" value="aroA"/>
    <property type="match status" value="1"/>
</dbReference>
<feature type="binding site" evidence="7">
    <location>
        <position position="162"/>
    </location>
    <ligand>
        <name>phosphoenolpyruvate</name>
        <dbReference type="ChEBI" id="CHEBI:58702"/>
    </ligand>
</feature>
<comment type="similarity">
    <text evidence="2 7">Belongs to the EPSP synthase family.</text>
</comment>
<dbReference type="eggNOG" id="arCOG04134">
    <property type="taxonomic scope" value="Archaea"/>
</dbReference>
<dbReference type="PANTHER" id="PTHR21090:SF5">
    <property type="entry name" value="PENTAFUNCTIONAL AROM POLYPEPTIDE"/>
    <property type="match status" value="1"/>
</dbReference>
<dbReference type="OrthoDB" id="43788at2157"/>
<comment type="subcellular location">
    <subcellularLocation>
        <location evidence="7">Cytoplasm</location>
    </subcellularLocation>
</comment>
<proteinExistence type="inferred from homology"/>
<keyword evidence="10" id="KW-1185">Reference proteome</keyword>
<protein>
    <recommendedName>
        <fullName evidence="7">3-phosphoshikimate 1-carboxyvinyltransferase</fullName>
        <ecNumber evidence="7">2.5.1.19</ecNumber>
    </recommendedName>
    <alternativeName>
        <fullName evidence="7">5-enolpyruvylshikimate-3-phosphate synthase</fullName>
        <shortName evidence="7">EPSP synthase</shortName>
        <shortName evidence="7">EPSPS</shortName>
    </alternativeName>
</protein>
<feature type="binding site" evidence="7">
    <location>
        <position position="25"/>
    </location>
    <ligand>
        <name>3-phosphoshikimate</name>
        <dbReference type="ChEBI" id="CHEBI:145989"/>
    </ligand>
</feature>
<dbReference type="EC" id="2.5.1.19" evidence="7"/>
<dbReference type="SUPFAM" id="SSF55205">
    <property type="entry name" value="EPT/RTPC-like"/>
    <property type="match status" value="1"/>
</dbReference>
<feature type="binding site" evidence="7">
    <location>
        <position position="87"/>
    </location>
    <ligand>
        <name>phosphoenolpyruvate</name>
        <dbReference type="ChEBI" id="CHEBI:58702"/>
    </ligand>
</feature>
<evidence type="ECO:0000313" key="9">
    <source>
        <dbReference type="EMBL" id="AGK60867.1"/>
    </source>
</evidence>
<evidence type="ECO:0000256" key="7">
    <source>
        <dbReference type="HAMAP-Rule" id="MF_00210"/>
    </source>
</evidence>
<evidence type="ECO:0000259" key="8">
    <source>
        <dbReference type="Pfam" id="PF00275"/>
    </source>
</evidence>
<feature type="binding site" evidence="7">
    <location>
        <position position="328"/>
    </location>
    <ligand>
        <name>3-phosphoshikimate</name>
        <dbReference type="ChEBI" id="CHEBI:145989"/>
    </ligand>
</feature>
<dbReference type="GO" id="GO:0008652">
    <property type="term" value="P:amino acid biosynthetic process"/>
    <property type="evidence" value="ECO:0007669"/>
    <property type="project" value="UniProtKB-KW"/>
</dbReference>
<dbReference type="EMBL" id="CP005290">
    <property type="protein sequence ID" value="AGK60867.1"/>
    <property type="molecule type" value="Genomic_DNA"/>
</dbReference>
<dbReference type="GO" id="GO:0009423">
    <property type="term" value="P:chorismate biosynthetic process"/>
    <property type="evidence" value="ECO:0007669"/>
    <property type="project" value="UniProtKB-UniRule"/>
</dbReference>
<evidence type="ECO:0000256" key="1">
    <source>
        <dbReference type="ARBA" id="ARBA00004811"/>
    </source>
</evidence>
<dbReference type="HAMAP" id="MF_00210">
    <property type="entry name" value="EPSP_synth"/>
    <property type="match status" value="1"/>
</dbReference>
<feature type="binding site" evidence="7">
    <location>
        <position position="21"/>
    </location>
    <ligand>
        <name>3-phosphoshikimate</name>
        <dbReference type="ChEBI" id="CHEBI:145989"/>
    </ligand>
</feature>
<comment type="function">
    <text evidence="7">Catalyzes the transfer of the enolpyruvyl moiety of phosphoenolpyruvate (PEP) to the 5-hydroxyl of shikimate-3-phosphate (S3P) to produce enolpyruvyl shikimate-3-phosphate and inorganic phosphate.</text>
</comment>
<feature type="binding site" evidence="7">
    <location>
        <position position="160"/>
    </location>
    <ligand>
        <name>3-phosphoshikimate</name>
        <dbReference type="ChEBI" id="CHEBI:145989"/>
    </ligand>
</feature>
<dbReference type="HOGENOM" id="CLU_024321_0_0_2"/>
<dbReference type="STRING" id="387631.Asulf_00860"/>
<sequence>MDVIIKGGEIDGKAVPPPSKSYTHRAFISASLSRSSRVENPLISLDTLATLKACRFIGAAFERNEGFRFRGVEEIKTSGYLNLMNSGTTIRIFTGLLSLSRSGRFSVLDGDPSLRKRPNLELVLALKKLGARIYGSSSYAPPIWVKGVVKGGEVEISAKSSQFISSLLFTLPLCDQDSEVRVKEVKSRPYIDITLDVLAASGINVEEEGNTYFIDGGQEYRLGKYIIPSDFSSIGYILSAGIAGGSVRIYNAFPSKQGDQVIVDIIREMGGEVRWDKERGIVEAEKSDLEGIEIDAENFPDLVPVLAALSAIAKGKTKIKRISHLRIKEIDRIEGIVRNLGSLGVKTEVVEEDNDLSLIIWGGRDEFHGTVDSFGDHRMALAFSILGLKSRGLMIRNAEVVSVSFPGYFEVMKRLGMNIEVRA</sequence>
<keyword evidence="4 7" id="KW-0808">Transferase</keyword>
<feature type="binding site" evidence="7">
    <location>
        <position position="20"/>
    </location>
    <ligand>
        <name>3-phosphoshikimate</name>
        <dbReference type="ChEBI" id="CHEBI:145989"/>
    </ligand>
</feature>
<dbReference type="InterPro" id="IPR001986">
    <property type="entry name" value="Enolpyruvate_Tfrase_dom"/>
</dbReference>
<feature type="binding site" evidence="7">
    <location>
        <position position="301"/>
    </location>
    <ligand>
        <name>3-phosphoshikimate</name>
        <dbReference type="ChEBI" id="CHEBI:145989"/>
    </ligand>
</feature>
<name>N0BF14_9EURY</name>
<keyword evidence="3 7" id="KW-0028">Amino-acid biosynthesis</keyword>
<evidence type="ECO:0000313" key="10">
    <source>
        <dbReference type="Proteomes" id="UP000013307"/>
    </source>
</evidence>
<dbReference type="RefSeq" id="WP_015590465.1">
    <property type="nucleotide sequence ID" value="NC_021169.1"/>
</dbReference>